<accession>A0A3P7P9W5</accession>
<proteinExistence type="predicted"/>
<name>A0A3P7P9W5_DIBLA</name>
<organism evidence="1 2">
    <name type="scientific">Dibothriocephalus latus</name>
    <name type="common">Fish tapeworm</name>
    <name type="synonym">Diphyllobothrium latum</name>
    <dbReference type="NCBI Taxonomy" id="60516"/>
    <lineage>
        <taxon>Eukaryota</taxon>
        <taxon>Metazoa</taxon>
        <taxon>Spiralia</taxon>
        <taxon>Lophotrochozoa</taxon>
        <taxon>Platyhelminthes</taxon>
        <taxon>Cestoda</taxon>
        <taxon>Eucestoda</taxon>
        <taxon>Diphyllobothriidea</taxon>
        <taxon>Diphyllobothriidae</taxon>
        <taxon>Dibothriocephalus</taxon>
    </lineage>
</organism>
<dbReference type="AlphaFoldDB" id="A0A3P7P9W5"/>
<reference evidence="1 2" key="1">
    <citation type="submission" date="2018-11" db="EMBL/GenBank/DDBJ databases">
        <authorList>
            <consortium name="Pathogen Informatics"/>
        </authorList>
    </citation>
    <scope>NUCLEOTIDE SEQUENCE [LARGE SCALE GENOMIC DNA]</scope>
</reference>
<sequence length="175" mass="18712">MMSQALNRPFFIPGVVGQEWSPAATPLSTCLIPPFNGSNEIGRPSGSSALQFASPTSLIATSAASLPSMSPIPFAGFSSYMPFQGGVRNTEPAVVNTEQRVSMAFTAPSVRQPLSSVETVQNEIQLTHSCFLVAVWPSVRASAWTQKRGITPVFRSAIKMCRQAQLLHDGLTNDG</sequence>
<protein>
    <submittedName>
        <fullName evidence="1">Uncharacterized protein</fullName>
    </submittedName>
</protein>
<dbReference type="EMBL" id="UYRU01060138">
    <property type="protein sequence ID" value="VDN14716.1"/>
    <property type="molecule type" value="Genomic_DNA"/>
</dbReference>
<keyword evidence="2" id="KW-1185">Reference proteome</keyword>
<evidence type="ECO:0000313" key="1">
    <source>
        <dbReference type="EMBL" id="VDN14716.1"/>
    </source>
</evidence>
<dbReference type="Proteomes" id="UP000281553">
    <property type="component" value="Unassembled WGS sequence"/>
</dbReference>
<gene>
    <name evidence="1" type="ORF">DILT_LOCUS10547</name>
</gene>
<evidence type="ECO:0000313" key="2">
    <source>
        <dbReference type="Proteomes" id="UP000281553"/>
    </source>
</evidence>